<protein>
    <submittedName>
        <fullName evidence="4">HTH-type transcriptional regulator immR</fullName>
    </submittedName>
</protein>
<feature type="transmembrane region" description="Helical" evidence="2">
    <location>
        <begin position="109"/>
        <end position="125"/>
    </location>
</feature>
<accession>A0A174EBR1</accession>
<dbReference type="CDD" id="cd00093">
    <property type="entry name" value="HTH_XRE"/>
    <property type="match status" value="1"/>
</dbReference>
<feature type="transmembrane region" description="Helical" evidence="2">
    <location>
        <begin position="169"/>
        <end position="189"/>
    </location>
</feature>
<dbReference type="Gene3D" id="1.10.260.40">
    <property type="entry name" value="lambda repressor-like DNA-binding domains"/>
    <property type="match status" value="1"/>
</dbReference>
<evidence type="ECO:0000313" key="4">
    <source>
        <dbReference type="EMBL" id="CUO35093.1"/>
    </source>
</evidence>
<dbReference type="PANTHER" id="PTHR46558:SF15">
    <property type="entry name" value="HELIX-TURN-HELIX DOMAIN PROTEIN"/>
    <property type="match status" value="1"/>
</dbReference>
<sequence>MDIGLQIKKFREQQKISQEELALKIFVSRQTISNWETNKSCPDVKSLITLSNIFNVSLDNFIKEDIKEMREIVEKATIKKFNVISVVFLIELIVVAISAYPLFSIKGNIGIIIWLCLFAITLYTASKIEKFKKSHDIQTYKEILAFIDGKQLTHDETQQEIGKRNYQKIIFAFIAGVIALIICFVVIFICQHLTN</sequence>
<evidence type="ECO:0000256" key="2">
    <source>
        <dbReference type="SAM" id="Phobius"/>
    </source>
</evidence>
<dbReference type="EMBL" id="CYZN01000017">
    <property type="protein sequence ID" value="CUO35093.1"/>
    <property type="molecule type" value="Genomic_DNA"/>
</dbReference>
<dbReference type="InterPro" id="IPR010982">
    <property type="entry name" value="Lambda_DNA-bd_dom_sf"/>
</dbReference>
<evidence type="ECO:0000313" key="5">
    <source>
        <dbReference type="Proteomes" id="UP000095431"/>
    </source>
</evidence>
<evidence type="ECO:0000256" key="1">
    <source>
        <dbReference type="ARBA" id="ARBA00023125"/>
    </source>
</evidence>
<organism evidence="4 5">
    <name type="scientific">Blautia wexlerae</name>
    <dbReference type="NCBI Taxonomy" id="418240"/>
    <lineage>
        <taxon>Bacteria</taxon>
        <taxon>Bacillati</taxon>
        <taxon>Bacillota</taxon>
        <taxon>Clostridia</taxon>
        <taxon>Lachnospirales</taxon>
        <taxon>Lachnospiraceae</taxon>
        <taxon>Blautia</taxon>
    </lineage>
</organism>
<dbReference type="GO" id="GO:0003677">
    <property type="term" value="F:DNA binding"/>
    <property type="evidence" value="ECO:0007669"/>
    <property type="project" value="UniProtKB-KW"/>
</dbReference>
<dbReference type="PANTHER" id="PTHR46558">
    <property type="entry name" value="TRACRIPTIONAL REGULATORY PROTEIN-RELATED-RELATED"/>
    <property type="match status" value="1"/>
</dbReference>
<dbReference type="SMART" id="SM00530">
    <property type="entry name" value="HTH_XRE"/>
    <property type="match status" value="1"/>
</dbReference>
<dbReference type="SUPFAM" id="SSF47413">
    <property type="entry name" value="lambda repressor-like DNA-binding domains"/>
    <property type="match status" value="1"/>
</dbReference>
<proteinExistence type="predicted"/>
<dbReference type="Pfam" id="PF01381">
    <property type="entry name" value="HTH_3"/>
    <property type="match status" value="1"/>
</dbReference>
<gene>
    <name evidence="4" type="primary">immR_6</name>
    <name evidence="4" type="ORF">ERS852478_02548</name>
</gene>
<dbReference type="RefSeq" id="WP_003061262.1">
    <property type="nucleotide sequence ID" value="NZ_BTHH01000010.1"/>
</dbReference>
<feature type="domain" description="HTH cro/C1-type" evidence="3">
    <location>
        <begin position="7"/>
        <end position="61"/>
    </location>
</feature>
<dbReference type="PROSITE" id="PS50943">
    <property type="entry name" value="HTH_CROC1"/>
    <property type="match status" value="1"/>
</dbReference>
<evidence type="ECO:0000259" key="3">
    <source>
        <dbReference type="PROSITE" id="PS50943"/>
    </source>
</evidence>
<dbReference type="InterPro" id="IPR001387">
    <property type="entry name" value="Cro/C1-type_HTH"/>
</dbReference>
<feature type="transmembrane region" description="Helical" evidence="2">
    <location>
        <begin position="81"/>
        <end position="103"/>
    </location>
</feature>
<keyword evidence="1" id="KW-0238">DNA-binding</keyword>
<keyword evidence="2" id="KW-0472">Membrane</keyword>
<keyword evidence="2" id="KW-0812">Transmembrane</keyword>
<name>A0A174EBR1_9FIRM</name>
<dbReference type="Proteomes" id="UP000095431">
    <property type="component" value="Unassembled WGS sequence"/>
</dbReference>
<reference evidence="4 5" key="1">
    <citation type="submission" date="2015-09" db="EMBL/GenBank/DDBJ databases">
        <authorList>
            <consortium name="Pathogen Informatics"/>
        </authorList>
    </citation>
    <scope>NUCLEOTIDE SEQUENCE [LARGE SCALE GENOMIC DNA]</scope>
    <source>
        <strain evidence="4 5">2789STDY5834863</strain>
    </source>
</reference>
<keyword evidence="2" id="KW-1133">Transmembrane helix</keyword>
<dbReference type="AlphaFoldDB" id="A0A174EBR1"/>